<evidence type="ECO:0008006" key="3">
    <source>
        <dbReference type="Google" id="ProtNLM"/>
    </source>
</evidence>
<keyword evidence="2" id="KW-1185">Reference proteome</keyword>
<gene>
    <name evidence="1" type="ORF">TKK_015853</name>
</gene>
<accession>A0ABD2W9A3</accession>
<dbReference type="EMBL" id="JBJJXI010000123">
    <property type="protein sequence ID" value="KAL3389665.1"/>
    <property type="molecule type" value="Genomic_DNA"/>
</dbReference>
<dbReference type="Proteomes" id="UP001627154">
    <property type="component" value="Unassembled WGS sequence"/>
</dbReference>
<organism evidence="1 2">
    <name type="scientific">Trichogramma kaykai</name>
    <dbReference type="NCBI Taxonomy" id="54128"/>
    <lineage>
        <taxon>Eukaryota</taxon>
        <taxon>Metazoa</taxon>
        <taxon>Ecdysozoa</taxon>
        <taxon>Arthropoda</taxon>
        <taxon>Hexapoda</taxon>
        <taxon>Insecta</taxon>
        <taxon>Pterygota</taxon>
        <taxon>Neoptera</taxon>
        <taxon>Endopterygota</taxon>
        <taxon>Hymenoptera</taxon>
        <taxon>Apocrita</taxon>
        <taxon>Proctotrupomorpha</taxon>
        <taxon>Chalcidoidea</taxon>
        <taxon>Trichogrammatidae</taxon>
        <taxon>Trichogramma</taxon>
    </lineage>
</organism>
<evidence type="ECO:0000313" key="1">
    <source>
        <dbReference type="EMBL" id="KAL3389665.1"/>
    </source>
</evidence>
<proteinExistence type="predicted"/>
<protein>
    <recommendedName>
        <fullName evidence="3">Retrotransposon gag domain-containing protein</fullName>
    </recommendedName>
</protein>
<evidence type="ECO:0000313" key="2">
    <source>
        <dbReference type="Proteomes" id="UP001627154"/>
    </source>
</evidence>
<comment type="caution">
    <text evidence="1">The sequence shown here is derived from an EMBL/GenBank/DDBJ whole genome shotgun (WGS) entry which is preliminary data.</text>
</comment>
<reference evidence="1 2" key="1">
    <citation type="journal article" date="2024" name="bioRxiv">
        <title>A reference genome for Trichogramma kaykai: A tiny desert-dwelling parasitoid wasp with competing sex-ratio distorters.</title>
        <authorList>
            <person name="Culotta J."/>
            <person name="Lindsey A.R."/>
        </authorList>
    </citation>
    <scope>NUCLEOTIDE SEQUENCE [LARGE SCALE GENOMIC DNA]</scope>
    <source>
        <strain evidence="1 2">KSX58</strain>
    </source>
</reference>
<sequence length="193" mass="22194">MAGPLSVENALKVQEKLMDELAEDQITVQQRIDSNHEELSRSITACGSCIGSSLHHFKCEMPTFRSSAIDQPIILLRDLLDYMQFIRVTSQDFKMIIKQSARDWWEYVQQDIDTPAAFRTALTKNRPGTMIGHWGEFRQELLQGYWEDFLSNHLELMDPDNDDPSCDRASNYVLVQGQYVDATGVLYDVQSRL</sequence>
<dbReference type="AlphaFoldDB" id="A0ABD2W9A3"/>
<name>A0ABD2W9A3_9HYME</name>